<evidence type="ECO:0000256" key="3">
    <source>
        <dbReference type="ARBA" id="ARBA00022737"/>
    </source>
</evidence>
<dbReference type="InterPro" id="IPR002859">
    <property type="entry name" value="PKD/REJ-like"/>
</dbReference>
<dbReference type="GO" id="GO:0005886">
    <property type="term" value="C:plasma membrane"/>
    <property type="evidence" value="ECO:0007669"/>
    <property type="project" value="TreeGrafter"/>
</dbReference>
<dbReference type="AlphaFoldDB" id="A0A2G8LGP3"/>
<reference evidence="9 10" key="1">
    <citation type="journal article" date="2017" name="PLoS Biol.">
        <title>The sea cucumber genome provides insights into morphological evolution and visceral regeneration.</title>
        <authorList>
            <person name="Zhang X."/>
            <person name="Sun L."/>
            <person name="Yuan J."/>
            <person name="Sun Y."/>
            <person name="Gao Y."/>
            <person name="Zhang L."/>
            <person name="Li S."/>
            <person name="Dai H."/>
            <person name="Hamel J.F."/>
            <person name="Liu C."/>
            <person name="Yu Y."/>
            <person name="Liu S."/>
            <person name="Lin W."/>
            <person name="Guo K."/>
            <person name="Jin S."/>
            <person name="Xu P."/>
            <person name="Storey K.B."/>
            <person name="Huan P."/>
            <person name="Zhang T."/>
            <person name="Zhou Y."/>
            <person name="Zhang J."/>
            <person name="Lin C."/>
            <person name="Li X."/>
            <person name="Xing L."/>
            <person name="Huo D."/>
            <person name="Sun M."/>
            <person name="Wang L."/>
            <person name="Mercier A."/>
            <person name="Li F."/>
            <person name="Yang H."/>
            <person name="Xiang J."/>
        </authorList>
    </citation>
    <scope>NUCLEOTIDE SEQUENCE [LARGE SCALE GENOMIC DNA]</scope>
    <source>
        <strain evidence="9">Shaxun</strain>
        <tissue evidence="9">Muscle</tissue>
    </source>
</reference>
<dbReference type="PANTHER" id="PTHR46730">
    <property type="entry name" value="POLYCYSTIN-1"/>
    <property type="match status" value="1"/>
</dbReference>
<dbReference type="EMBL" id="MRZV01000083">
    <property type="protein sequence ID" value="PIK59417.1"/>
    <property type="molecule type" value="Genomic_DNA"/>
</dbReference>
<protein>
    <submittedName>
        <fullName evidence="9">Receptor for egg jelly protein 9</fullName>
    </submittedName>
</protein>
<keyword evidence="7" id="KW-0732">Signal</keyword>
<name>A0A2G8LGP3_STIJA</name>
<proteinExistence type="predicted"/>
<feature type="compositionally biased region" description="Polar residues" evidence="6">
    <location>
        <begin position="623"/>
        <end position="633"/>
    </location>
</feature>
<evidence type="ECO:0000256" key="1">
    <source>
        <dbReference type="ARBA" id="ARBA00004370"/>
    </source>
</evidence>
<keyword evidence="5" id="KW-0472">Membrane</keyword>
<sequence>MRIDPLLSSSLSHFLFCSVTYCRLTLYCSCTVSDILDIGLPQLKALKTRPNCVRPSEKITDNTACWSYKSGHTGETVLTNANPTDSILTFDAAHLGASKIYFFTLTVRKGLRTATSSIFVSPVAGAPPKVSIAPLTGAVSSDEVLSIKATILHTTALSEVTWSTTDTDSEYSYVDVTDPTNFITRPTTLQVSDEETFSFMTFDKNILVPGSTYRFNLEVATEDNKTSNATVEVRIRSIVTSCMAGLVDGATSYTELQTITIGVDSCTTDTDAYPLTYQLLMASSEEIYTAITSSESSDRISVTGAPATFISSSNAFNNFRVKVCNSYDSCSEFDFTLTVVAAEFTEAEVASAVENLVDLEEQKLIFSLPALIMMFSFPPPRHRELPKALTNFNILVLRLGGEQVTNSIGTNVRRRRAVDTTSDANTKTLDLGRKWMDNSDMGTREAEVLINEMSNFKTRESSQADMETLVDQFQETVDIFTENGESIPESSSELLLQKLEEIKREVPSSASRIRGKISMIMLKNFGIGKNRSRFGSNWNCSSGSCDGVTFRFQSFNDSIDDYSQTIEDIANRAASIIEFSLIDPDSGEQLTVSDLSEPVTFNLTITRPQEAEDSDGNEGTEESIPQRNIQNQPPVAFETAEPVAVPLQGEANMPPPPSVYVPPGAEATVVTEAEGNPPRHPQAGPGT</sequence>
<keyword evidence="10" id="KW-1185">Reference proteome</keyword>
<keyword evidence="4" id="KW-1133">Transmembrane helix</keyword>
<evidence type="ECO:0000256" key="7">
    <source>
        <dbReference type="SAM" id="SignalP"/>
    </source>
</evidence>
<feature type="chain" id="PRO_5013863042" evidence="7">
    <location>
        <begin position="23"/>
        <end position="687"/>
    </location>
</feature>
<keyword evidence="9" id="KW-0675">Receptor</keyword>
<evidence type="ECO:0000313" key="9">
    <source>
        <dbReference type="EMBL" id="PIK59417.1"/>
    </source>
</evidence>
<gene>
    <name evidence="9" type="ORF">BSL78_03630</name>
</gene>
<evidence type="ECO:0000256" key="5">
    <source>
        <dbReference type="ARBA" id="ARBA00023136"/>
    </source>
</evidence>
<evidence type="ECO:0000256" key="2">
    <source>
        <dbReference type="ARBA" id="ARBA00022692"/>
    </source>
</evidence>
<dbReference type="OrthoDB" id="10068766at2759"/>
<dbReference type="Pfam" id="PF02010">
    <property type="entry name" value="REJ"/>
    <property type="match status" value="1"/>
</dbReference>
<dbReference type="GO" id="GO:0005261">
    <property type="term" value="F:monoatomic cation channel activity"/>
    <property type="evidence" value="ECO:0007669"/>
    <property type="project" value="TreeGrafter"/>
</dbReference>
<evidence type="ECO:0000259" key="8">
    <source>
        <dbReference type="Pfam" id="PF02010"/>
    </source>
</evidence>
<dbReference type="Proteomes" id="UP000230750">
    <property type="component" value="Unassembled WGS sequence"/>
</dbReference>
<dbReference type="GO" id="GO:0006816">
    <property type="term" value="P:calcium ion transport"/>
    <property type="evidence" value="ECO:0007669"/>
    <property type="project" value="TreeGrafter"/>
</dbReference>
<accession>A0A2G8LGP3</accession>
<organism evidence="9 10">
    <name type="scientific">Stichopus japonicus</name>
    <name type="common">Sea cucumber</name>
    <dbReference type="NCBI Taxonomy" id="307972"/>
    <lineage>
        <taxon>Eukaryota</taxon>
        <taxon>Metazoa</taxon>
        <taxon>Echinodermata</taxon>
        <taxon>Eleutherozoa</taxon>
        <taxon>Echinozoa</taxon>
        <taxon>Holothuroidea</taxon>
        <taxon>Aspidochirotacea</taxon>
        <taxon>Aspidochirotida</taxon>
        <taxon>Stichopodidae</taxon>
        <taxon>Apostichopus</taxon>
    </lineage>
</organism>
<feature type="compositionally biased region" description="Acidic residues" evidence="6">
    <location>
        <begin position="611"/>
        <end position="621"/>
    </location>
</feature>
<dbReference type="PANTHER" id="PTHR46730:SF1">
    <property type="entry name" value="PLAT DOMAIN-CONTAINING PROTEIN"/>
    <property type="match status" value="1"/>
</dbReference>
<comment type="caution">
    <text evidence="9">The sequence shown here is derived from an EMBL/GenBank/DDBJ whole genome shotgun (WGS) entry which is preliminary data.</text>
</comment>
<comment type="subcellular location">
    <subcellularLocation>
        <location evidence="1">Membrane</location>
    </subcellularLocation>
</comment>
<evidence type="ECO:0000313" key="10">
    <source>
        <dbReference type="Proteomes" id="UP000230750"/>
    </source>
</evidence>
<keyword evidence="3" id="KW-0677">Repeat</keyword>
<evidence type="ECO:0000256" key="4">
    <source>
        <dbReference type="ARBA" id="ARBA00022989"/>
    </source>
</evidence>
<feature type="domain" description="PKD/REJ-like" evidence="8">
    <location>
        <begin position="52"/>
        <end position="363"/>
    </location>
</feature>
<evidence type="ECO:0000256" key="6">
    <source>
        <dbReference type="SAM" id="MobiDB-lite"/>
    </source>
</evidence>
<feature type="region of interest" description="Disordered" evidence="6">
    <location>
        <begin position="606"/>
        <end position="687"/>
    </location>
</feature>
<keyword evidence="2" id="KW-0812">Transmembrane</keyword>
<dbReference type="STRING" id="307972.A0A2G8LGP3"/>
<feature type="signal peptide" evidence="7">
    <location>
        <begin position="1"/>
        <end position="22"/>
    </location>
</feature>